<dbReference type="AlphaFoldDB" id="A0A317PGT4"/>
<evidence type="ECO:0000313" key="2">
    <source>
        <dbReference type="EMBL" id="PWV99224.1"/>
    </source>
</evidence>
<sequence length="137" mass="14952">MAIMTERATEYRLDAHDPGEVARVAAKAAARVMEAWRIGNAAAAVLVDVSPRSWARMKTGQWAGRMSHDQMLRVSALTGLYKALHLYFRDDLADRWVGLANSGPLFSGRTPLDVMQSGGLPAILEIRAYVDALRGGV</sequence>
<dbReference type="EMBL" id="QGTR01000004">
    <property type="protein sequence ID" value="PWV99224.1"/>
    <property type="molecule type" value="Genomic_DNA"/>
</dbReference>
<dbReference type="RefSeq" id="WP_245415391.1">
    <property type="nucleotide sequence ID" value="NZ_QGTR01000004.1"/>
</dbReference>
<reference evidence="2 3" key="1">
    <citation type="submission" date="2018-05" db="EMBL/GenBank/DDBJ databases">
        <title>Genomic Encyclopedia of Type Strains, Phase IV (KMG-IV): sequencing the most valuable type-strain genomes for metagenomic binning, comparative biology and taxonomic classification.</title>
        <authorList>
            <person name="Goeker M."/>
        </authorList>
    </citation>
    <scope>NUCLEOTIDE SEQUENCE [LARGE SCALE GENOMIC DNA]</scope>
    <source>
        <strain evidence="2 3">DSM 16791</strain>
    </source>
</reference>
<name>A0A317PGT4_9HYPH</name>
<evidence type="ECO:0000313" key="3">
    <source>
        <dbReference type="Proteomes" id="UP000246352"/>
    </source>
</evidence>
<organism evidence="2 3">
    <name type="scientific">Hoeflea marina</name>
    <dbReference type="NCBI Taxonomy" id="274592"/>
    <lineage>
        <taxon>Bacteria</taxon>
        <taxon>Pseudomonadati</taxon>
        <taxon>Pseudomonadota</taxon>
        <taxon>Alphaproteobacteria</taxon>
        <taxon>Hyphomicrobiales</taxon>
        <taxon>Rhizobiaceae</taxon>
        <taxon>Hoeflea</taxon>
    </lineage>
</organism>
<comment type="caution">
    <text evidence="2">The sequence shown here is derived from an EMBL/GenBank/DDBJ whole genome shotgun (WGS) entry which is preliminary data.</text>
</comment>
<dbReference type="Proteomes" id="UP000246352">
    <property type="component" value="Unassembled WGS sequence"/>
</dbReference>
<feature type="domain" description="Antitoxin Xre/MbcA/ParS-like toxin-binding" evidence="1">
    <location>
        <begin position="86"/>
        <end position="136"/>
    </location>
</feature>
<gene>
    <name evidence="2" type="ORF">DFR52_104517</name>
</gene>
<protein>
    <submittedName>
        <fullName evidence="2">Uncharacterized protein DUF2384</fullName>
    </submittedName>
</protein>
<dbReference type="InterPro" id="IPR024467">
    <property type="entry name" value="Xre/MbcA/ParS-like_toxin-bd"/>
</dbReference>
<keyword evidence="3" id="KW-1185">Reference proteome</keyword>
<accession>A0A317PGT4</accession>
<proteinExistence type="predicted"/>
<evidence type="ECO:0000259" key="1">
    <source>
        <dbReference type="Pfam" id="PF09722"/>
    </source>
</evidence>
<dbReference type="Pfam" id="PF09722">
    <property type="entry name" value="Xre_MbcA_ParS_C"/>
    <property type="match status" value="1"/>
</dbReference>